<feature type="region of interest" description="Disordered" evidence="1">
    <location>
        <begin position="405"/>
        <end position="438"/>
    </location>
</feature>
<dbReference type="EMBL" id="MIGC01004103">
    <property type="protein sequence ID" value="PHJ18519.1"/>
    <property type="molecule type" value="Genomic_DNA"/>
</dbReference>
<feature type="region of interest" description="Disordered" evidence="1">
    <location>
        <begin position="81"/>
        <end position="102"/>
    </location>
</feature>
<evidence type="ECO:0000256" key="1">
    <source>
        <dbReference type="SAM" id="MobiDB-lite"/>
    </source>
</evidence>
<dbReference type="OrthoDB" id="346389at2759"/>
<dbReference type="VEuPathDB" id="ToxoDB:CSUI_007663"/>
<evidence type="ECO:0000313" key="3">
    <source>
        <dbReference type="Proteomes" id="UP000221165"/>
    </source>
</evidence>
<feature type="compositionally biased region" description="Low complexity" evidence="1">
    <location>
        <begin position="457"/>
        <end position="471"/>
    </location>
</feature>
<accession>A0A2C6KN29</accession>
<keyword evidence="3" id="KW-1185">Reference proteome</keyword>
<feature type="non-terminal residue" evidence="2">
    <location>
        <position position="1"/>
    </location>
</feature>
<feature type="region of interest" description="Disordered" evidence="1">
    <location>
        <begin position="526"/>
        <end position="578"/>
    </location>
</feature>
<reference evidence="2 3" key="1">
    <citation type="journal article" date="2017" name="Int. J. Parasitol.">
        <title>The genome of the protozoan parasite Cystoisospora suis and a reverse vaccinology approach to identify vaccine candidates.</title>
        <authorList>
            <person name="Palmieri N."/>
            <person name="Shrestha A."/>
            <person name="Ruttkowski B."/>
            <person name="Beck T."/>
            <person name="Vogl C."/>
            <person name="Tomley F."/>
            <person name="Blake D.P."/>
            <person name="Joachim A."/>
        </authorList>
    </citation>
    <scope>NUCLEOTIDE SEQUENCE [LARGE SCALE GENOMIC DNA]</scope>
    <source>
        <strain evidence="2 3">Wien I</strain>
    </source>
</reference>
<feature type="compositionally biased region" description="Acidic residues" evidence="1">
    <location>
        <begin position="186"/>
        <end position="199"/>
    </location>
</feature>
<feature type="region of interest" description="Disordered" evidence="1">
    <location>
        <begin position="669"/>
        <end position="755"/>
    </location>
</feature>
<organism evidence="2 3">
    <name type="scientific">Cystoisospora suis</name>
    <dbReference type="NCBI Taxonomy" id="483139"/>
    <lineage>
        <taxon>Eukaryota</taxon>
        <taxon>Sar</taxon>
        <taxon>Alveolata</taxon>
        <taxon>Apicomplexa</taxon>
        <taxon>Conoidasida</taxon>
        <taxon>Coccidia</taxon>
        <taxon>Eucoccidiorida</taxon>
        <taxon>Eimeriorina</taxon>
        <taxon>Sarcocystidae</taxon>
        <taxon>Cystoisospora</taxon>
    </lineage>
</organism>
<feature type="region of interest" description="Disordered" evidence="1">
    <location>
        <begin position="454"/>
        <end position="509"/>
    </location>
</feature>
<dbReference type="RefSeq" id="XP_067920225.1">
    <property type="nucleotide sequence ID" value="XM_068067808.1"/>
</dbReference>
<feature type="compositionally biased region" description="Low complexity" evidence="1">
    <location>
        <begin position="680"/>
        <end position="700"/>
    </location>
</feature>
<comment type="caution">
    <text evidence="2">The sequence shown here is derived from an EMBL/GenBank/DDBJ whole genome shotgun (WGS) entry which is preliminary data.</text>
</comment>
<feature type="compositionally biased region" description="Basic residues" evidence="1">
    <location>
        <begin position="405"/>
        <end position="425"/>
    </location>
</feature>
<dbReference type="Proteomes" id="UP000221165">
    <property type="component" value="Unassembled WGS sequence"/>
</dbReference>
<feature type="compositionally biased region" description="Polar residues" evidence="1">
    <location>
        <begin position="214"/>
        <end position="231"/>
    </location>
</feature>
<feature type="region of interest" description="Disordered" evidence="1">
    <location>
        <begin position="116"/>
        <end position="234"/>
    </location>
</feature>
<feature type="compositionally biased region" description="Basic and acidic residues" evidence="1">
    <location>
        <begin position="200"/>
        <end position="213"/>
    </location>
</feature>
<feature type="region of interest" description="Disordered" evidence="1">
    <location>
        <begin position="599"/>
        <end position="631"/>
    </location>
</feature>
<feature type="compositionally biased region" description="Basic and acidic residues" evidence="1">
    <location>
        <begin position="479"/>
        <end position="504"/>
    </location>
</feature>
<evidence type="ECO:0000313" key="2">
    <source>
        <dbReference type="EMBL" id="PHJ18519.1"/>
    </source>
</evidence>
<proteinExistence type="predicted"/>
<feature type="region of interest" description="Disordered" evidence="1">
    <location>
        <begin position="18"/>
        <end position="69"/>
    </location>
</feature>
<dbReference type="AlphaFoldDB" id="A0A2C6KN29"/>
<sequence>LPSGTRFLRVHLAHPAVLKHQKKRKEKVKENEEAEGGGDVKITNSFQEREEKGHPQSVKCLSSSSSAITPTAAALPTVDGRAATLDSSSSSSFSSSSLCGMNGDVRYASEERKAFCLPGERDHLSSLGEVQFGRGEKEEMKEENLGLRERDLGEKKHNEGKEEERTMVDSFPRTQHTRRRKRTEGSESDQEEEREEEEKGGEKKKDEVKDPIKNRSSSTSLQATWVGKSSPSTPPSRLYYRLATALGKHLHPVSLLAALKCPGSSSCSSSITIDKLRRCLSDLEELLQRECGNGTSFACYTPLSLQHRVYSHSYLQKKRVKCPSCTYTPTKEEIETEEEEVEMFMELASLEKGKKDDTSFLFSSSSLLNEKERERREDAKERMKLSRIPNWDRVWSVLTEEKEKKVKVRDRKNPKEKKKKKKEKRDKKDEEEEEEEFLKISSLRNDGLEFCVHTDLSSSSSSSSSFTSSSSSEEEESFDMQKREKEEKGEAWSDGDNKESRDCSFHPPFPRLKREYEEAVLFAFREGGSHEDIPDGEQKKEKYVEAKRKNDNEEEEEHEKIRDRERQKKKGRRRREIEKRDECLEEVLQFLGAVAVDVNEGSKRKRKGGEEQEKEEESELGISMDGDASSSIEMSPISVLTIEGGLIHSHAIYAVLQYLAERFLKDSENPEKEKTVGGESSSSSSSFSSSSSSSSSTPSSQDQEEVVGKPRSSVGCDRRGLATASLGEKEEKKRKKKKKEEKEEGEEEEEERVPWFAISVFGAPDAPTLFSGNAHGGGDLSGDSTCHFVAFSPSSSFARENESRSAKSLIIRTISPIDSTSTCP</sequence>
<name>A0A2C6KN29_9APIC</name>
<gene>
    <name evidence="2" type="ORF">CSUI_007663</name>
</gene>
<feature type="compositionally biased region" description="Low complexity" evidence="1">
    <location>
        <begin position="87"/>
        <end position="97"/>
    </location>
</feature>
<feature type="compositionally biased region" description="Basic and acidic residues" evidence="1">
    <location>
        <begin position="527"/>
        <end position="551"/>
    </location>
</feature>
<protein>
    <submittedName>
        <fullName evidence="2">Uncharacterized protein</fullName>
    </submittedName>
</protein>
<dbReference type="GeneID" id="94431019"/>
<feature type="compositionally biased region" description="Basic and acidic residues" evidence="1">
    <location>
        <begin position="134"/>
        <end position="167"/>
    </location>
</feature>